<dbReference type="InterPro" id="IPR001647">
    <property type="entry name" value="HTH_TetR"/>
</dbReference>
<dbReference type="GO" id="GO:0000976">
    <property type="term" value="F:transcription cis-regulatory region binding"/>
    <property type="evidence" value="ECO:0007669"/>
    <property type="project" value="TreeGrafter"/>
</dbReference>
<sequence>MTTTAERLRCDAARNRERVLAAALELYREHGPAFTVEEVATRAGVGIGTIYRRFPTKSALLDELARPYFERLLTTARAAQAHPAPAERLETFIRAMAEQHAVDGIRSGRLWDTTVARPLRDEYIRAVEGILADARAGGRVRADVNPHDVGVIIWTVSALIDATDRAVAEIWRRYLDLVLDGLRPGGDQPLTTRPITSADWESLVASGPVLRLGT</sequence>
<dbReference type="RefSeq" id="WP_013425849.1">
    <property type="nucleotide sequence ID" value="NC_014666.1"/>
</dbReference>
<dbReference type="PANTHER" id="PTHR30055:SF234">
    <property type="entry name" value="HTH-TYPE TRANSCRIPTIONAL REGULATOR BETI"/>
    <property type="match status" value="1"/>
</dbReference>
<keyword evidence="1" id="KW-0805">Transcription regulation</keyword>
<proteinExistence type="predicted"/>
<dbReference type="SUPFAM" id="SSF46689">
    <property type="entry name" value="Homeodomain-like"/>
    <property type="match status" value="1"/>
</dbReference>
<feature type="DNA-binding region" description="H-T-H motif" evidence="4">
    <location>
        <begin position="35"/>
        <end position="54"/>
    </location>
</feature>
<dbReference type="PROSITE" id="PS01081">
    <property type="entry name" value="HTH_TETR_1"/>
    <property type="match status" value="1"/>
</dbReference>
<dbReference type="InterPro" id="IPR050109">
    <property type="entry name" value="HTH-type_TetR-like_transc_reg"/>
</dbReference>
<dbReference type="InParanoid" id="E3IZG1"/>
<organism evidence="6 7">
    <name type="scientific">Pseudofrankia inefficax (strain DSM 45817 / CECT 9037 / DDB 130130 / EuI1c)</name>
    <name type="common">Frankia inefficax</name>
    <dbReference type="NCBI Taxonomy" id="298654"/>
    <lineage>
        <taxon>Bacteria</taxon>
        <taxon>Bacillati</taxon>
        <taxon>Actinomycetota</taxon>
        <taxon>Actinomycetes</taxon>
        <taxon>Frankiales</taxon>
        <taxon>Frankiaceae</taxon>
        <taxon>Pseudofrankia</taxon>
    </lineage>
</organism>
<dbReference type="KEGG" id="fri:FraEuI1c_4740"/>
<dbReference type="InterPro" id="IPR036271">
    <property type="entry name" value="Tet_transcr_reg_TetR-rel_C_sf"/>
</dbReference>
<dbReference type="InterPro" id="IPR049445">
    <property type="entry name" value="TetR_SbtR-like_C"/>
</dbReference>
<dbReference type="AlphaFoldDB" id="E3IZG1"/>
<evidence type="ECO:0000313" key="6">
    <source>
        <dbReference type="EMBL" id="ADP82731.1"/>
    </source>
</evidence>
<evidence type="ECO:0000313" key="7">
    <source>
        <dbReference type="Proteomes" id="UP000002484"/>
    </source>
</evidence>
<evidence type="ECO:0000259" key="5">
    <source>
        <dbReference type="PROSITE" id="PS50977"/>
    </source>
</evidence>
<evidence type="ECO:0000256" key="3">
    <source>
        <dbReference type="ARBA" id="ARBA00023163"/>
    </source>
</evidence>
<dbReference type="STRING" id="298654.FraEuI1c_4740"/>
<keyword evidence="3" id="KW-0804">Transcription</keyword>
<protein>
    <submittedName>
        <fullName evidence="6">Regulatory protein TetR</fullName>
    </submittedName>
</protein>
<evidence type="ECO:0000256" key="2">
    <source>
        <dbReference type="ARBA" id="ARBA00023125"/>
    </source>
</evidence>
<dbReference type="Pfam" id="PF00440">
    <property type="entry name" value="TetR_N"/>
    <property type="match status" value="1"/>
</dbReference>
<dbReference type="InterPro" id="IPR023772">
    <property type="entry name" value="DNA-bd_HTH_TetR-type_CS"/>
</dbReference>
<accession>E3IZG1</accession>
<keyword evidence="2 4" id="KW-0238">DNA-binding</keyword>
<dbReference type="InterPro" id="IPR009057">
    <property type="entry name" value="Homeodomain-like_sf"/>
</dbReference>
<gene>
    <name evidence="6" type="ordered locus">FraEuI1c_4740</name>
</gene>
<dbReference type="Pfam" id="PF21597">
    <property type="entry name" value="TetR_C_43"/>
    <property type="match status" value="1"/>
</dbReference>
<feature type="domain" description="HTH tetR-type" evidence="5">
    <location>
        <begin position="13"/>
        <end position="72"/>
    </location>
</feature>
<dbReference type="HOGENOM" id="CLU_069356_17_0_11"/>
<name>E3IZG1_PSEI1</name>
<reference evidence="6 7" key="1">
    <citation type="submission" date="2010-10" db="EMBL/GenBank/DDBJ databases">
        <title>Complete sequence of Frankia sp. EuI1c.</title>
        <authorList>
            <consortium name="US DOE Joint Genome Institute"/>
            <person name="Lucas S."/>
            <person name="Copeland A."/>
            <person name="Lapidus A."/>
            <person name="Cheng J.-F."/>
            <person name="Bruce D."/>
            <person name="Goodwin L."/>
            <person name="Pitluck S."/>
            <person name="Chertkov O."/>
            <person name="Detter J.C."/>
            <person name="Han C."/>
            <person name="Tapia R."/>
            <person name="Land M."/>
            <person name="Hauser L."/>
            <person name="Jeffries C."/>
            <person name="Kyrpides N."/>
            <person name="Ivanova N."/>
            <person name="Mikhailova N."/>
            <person name="Beauchemin N."/>
            <person name="Sen A."/>
            <person name="Sur S.A."/>
            <person name="Gtari M."/>
            <person name="Wall L."/>
            <person name="Tisa L."/>
            <person name="Woyke T."/>
        </authorList>
    </citation>
    <scope>NUCLEOTIDE SEQUENCE [LARGE SCALE GENOMIC DNA]</scope>
    <source>
        <strain evidence="7">DSM 45817 / CECT 9037 / EuI1c</strain>
    </source>
</reference>
<keyword evidence="7" id="KW-1185">Reference proteome</keyword>
<evidence type="ECO:0000256" key="4">
    <source>
        <dbReference type="PROSITE-ProRule" id="PRU00335"/>
    </source>
</evidence>
<dbReference type="PROSITE" id="PS50977">
    <property type="entry name" value="HTH_TETR_2"/>
    <property type="match status" value="1"/>
</dbReference>
<dbReference type="OrthoDB" id="9795011at2"/>
<dbReference type="Gene3D" id="1.10.357.10">
    <property type="entry name" value="Tetracycline Repressor, domain 2"/>
    <property type="match status" value="1"/>
</dbReference>
<dbReference type="Proteomes" id="UP000002484">
    <property type="component" value="Chromosome"/>
</dbReference>
<dbReference type="eggNOG" id="COG1309">
    <property type="taxonomic scope" value="Bacteria"/>
</dbReference>
<evidence type="ECO:0000256" key="1">
    <source>
        <dbReference type="ARBA" id="ARBA00023015"/>
    </source>
</evidence>
<dbReference type="GO" id="GO:0003700">
    <property type="term" value="F:DNA-binding transcription factor activity"/>
    <property type="evidence" value="ECO:0007669"/>
    <property type="project" value="TreeGrafter"/>
</dbReference>
<dbReference type="EMBL" id="CP002299">
    <property type="protein sequence ID" value="ADP82731.1"/>
    <property type="molecule type" value="Genomic_DNA"/>
</dbReference>
<dbReference type="PANTHER" id="PTHR30055">
    <property type="entry name" value="HTH-TYPE TRANSCRIPTIONAL REGULATOR RUTR"/>
    <property type="match status" value="1"/>
</dbReference>
<dbReference type="PRINTS" id="PR00455">
    <property type="entry name" value="HTHTETR"/>
</dbReference>
<dbReference type="SUPFAM" id="SSF48498">
    <property type="entry name" value="Tetracyclin repressor-like, C-terminal domain"/>
    <property type="match status" value="1"/>
</dbReference>